<accession>A0ABP5G543</accession>
<evidence type="ECO:0000313" key="2">
    <source>
        <dbReference type="EMBL" id="GAA2038028.1"/>
    </source>
</evidence>
<keyword evidence="1" id="KW-0732">Signal</keyword>
<sequence length="149" mass="15308">MSIIRSAGAKLRRTGVVAAGLTAAVLVSGVAPANAVTSQHRAVCGSPGLEILTGMPGSYSCAPVPYGPQVQAAGRALVDWANANLPERSPRRHFRVVSAATQVVAGTNYKLLVFVYGERGQTEALAGTVYRALNGTMTVSDATAVVLKG</sequence>
<protein>
    <recommendedName>
        <fullName evidence="4">Cystatin domain-containing protein</fullName>
    </recommendedName>
</protein>
<gene>
    <name evidence="2" type="ORF">GCM10009839_44310</name>
</gene>
<evidence type="ECO:0000313" key="3">
    <source>
        <dbReference type="Proteomes" id="UP001500751"/>
    </source>
</evidence>
<dbReference type="InterPro" id="IPR046350">
    <property type="entry name" value="Cystatin_sf"/>
</dbReference>
<dbReference type="Gene3D" id="3.10.450.10">
    <property type="match status" value="1"/>
</dbReference>
<comment type="caution">
    <text evidence="2">The sequence shown here is derived from an EMBL/GenBank/DDBJ whole genome shotgun (WGS) entry which is preliminary data.</text>
</comment>
<feature type="signal peptide" evidence="1">
    <location>
        <begin position="1"/>
        <end position="33"/>
    </location>
</feature>
<evidence type="ECO:0000256" key="1">
    <source>
        <dbReference type="SAM" id="SignalP"/>
    </source>
</evidence>
<evidence type="ECO:0008006" key="4">
    <source>
        <dbReference type="Google" id="ProtNLM"/>
    </source>
</evidence>
<dbReference type="RefSeq" id="WP_344667538.1">
    <property type="nucleotide sequence ID" value="NZ_BAAAQN010000026.1"/>
</dbReference>
<dbReference type="EMBL" id="BAAAQN010000026">
    <property type="protein sequence ID" value="GAA2038028.1"/>
    <property type="molecule type" value="Genomic_DNA"/>
</dbReference>
<feature type="chain" id="PRO_5045748419" description="Cystatin domain-containing protein" evidence="1">
    <location>
        <begin position="34"/>
        <end position="149"/>
    </location>
</feature>
<organism evidence="2 3">
    <name type="scientific">Catenulispora yoronensis</name>
    <dbReference type="NCBI Taxonomy" id="450799"/>
    <lineage>
        <taxon>Bacteria</taxon>
        <taxon>Bacillati</taxon>
        <taxon>Actinomycetota</taxon>
        <taxon>Actinomycetes</taxon>
        <taxon>Catenulisporales</taxon>
        <taxon>Catenulisporaceae</taxon>
        <taxon>Catenulispora</taxon>
    </lineage>
</organism>
<reference evidence="3" key="1">
    <citation type="journal article" date="2019" name="Int. J. Syst. Evol. Microbiol.">
        <title>The Global Catalogue of Microorganisms (GCM) 10K type strain sequencing project: providing services to taxonomists for standard genome sequencing and annotation.</title>
        <authorList>
            <consortium name="The Broad Institute Genomics Platform"/>
            <consortium name="The Broad Institute Genome Sequencing Center for Infectious Disease"/>
            <person name="Wu L."/>
            <person name="Ma J."/>
        </authorList>
    </citation>
    <scope>NUCLEOTIDE SEQUENCE [LARGE SCALE GENOMIC DNA]</scope>
    <source>
        <strain evidence="3">JCM 16014</strain>
    </source>
</reference>
<keyword evidence="3" id="KW-1185">Reference proteome</keyword>
<dbReference type="Proteomes" id="UP001500751">
    <property type="component" value="Unassembled WGS sequence"/>
</dbReference>
<proteinExistence type="predicted"/>
<name>A0ABP5G543_9ACTN</name>
<dbReference type="SUPFAM" id="SSF54403">
    <property type="entry name" value="Cystatin/monellin"/>
    <property type="match status" value="1"/>
</dbReference>